<feature type="compositionally biased region" description="Basic and acidic residues" evidence="1">
    <location>
        <begin position="459"/>
        <end position="474"/>
    </location>
</feature>
<feature type="compositionally biased region" description="Polar residues" evidence="1">
    <location>
        <begin position="120"/>
        <end position="134"/>
    </location>
</feature>
<comment type="caution">
    <text evidence="2">The sequence shown here is derived from an EMBL/GenBank/DDBJ whole genome shotgun (WGS) entry which is preliminary data.</text>
</comment>
<accession>A0A1C7LT54</accession>
<feature type="compositionally biased region" description="Acidic residues" evidence="1">
    <location>
        <begin position="1"/>
        <end position="22"/>
    </location>
</feature>
<feature type="compositionally biased region" description="Low complexity" evidence="1">
    <location>
        <begin position="65"/>
        <end position="87"/>
    </location>
</feature>
<name>A0A1C7LT54_GRIFR</name>
<protein>
    <submittedName>
        <fullName evidence="2">Uncharacterized protein</fullName>
    </submittedName>
</protein>
<evidence type="ECO:0000313" key="3">
    <source>
        <dbReference type="Proteomes" id="UP000092993"/>
    </source>
</evidence>
<reference evidence="2 3" key="1">
    <citation type="submission" date="2016-03" db="EMBL/GenBank/DDBJ databases">
        <title>Whole genome sequencing of Grifola frondosa 9006-11.</title>
        <authorList>
            <person name="Min B."/>
            <person name="Park H."/>
            <person name="Kim J.-G."/>
            <person name="Cho H."/>
            <person name="Oh Y.-L."/>
            <person name="Kong W.-S."/>
            <person name="Choi I.-G."/>
        </authorList>
    </citation>
    <scope>NUCLEOTIDE SEQUENCE [LARGE SCALE GENOMIC DNA]</scope>
    <source>
        <strain evidence="2 3">9006-11</strain>
    </source>
</reference>
<feature type="compositionally biased region" description="Acidic residues" evidence="1">
    <location>
        <begin position="55"/>
        <end position="64"/>
    </location>
</feature>
<dbReference type="AlphaFoldDB" id="A0A1C7LT54"/>
<dbReference type="Proteomes" id="UP000092993">
    <property type="component" value="Unassembled WGS sequence"/>
</dbReference>
<dbReference type="EMBL" id="LUGG01000023">
    <property type="protein sequence ID" value="OBZ67708.1"/>
    <property type="molecule type" value="Genomic_DNA"/>
</dbReference>
<feature type="region of interest" description="Disordered" evidence="1">
    <location>
        <begin position="1"/>
        <end position="196"/>
    </location>
</feature>
<dbReference type="OMA" id="IERWANK"/>
<evidence type="ECO:0000313" key="2">
    <source>
        <dbReference type="EMBL" id="OBZ67708.1"/>
    </source>
</evidence>
<dbReference type="OrthoDB" id="2742042at2759"/>
<organism evidence="2 3">
    <name type="scientific">Grifola frondosa</name>
    <name type="common">Maitake</name>
    <name type="synonym">Polyporus frondosus</name>
    <dbReference type="NCBI Taxonomy" id="5627"/>
    <lineage>
        <taxon>Eukaryota</taxon>
        <taxon>Fungi</taxon>
        <taxon>Dikarya</taxon>
        <taxon>Basidiomycota</taxon>
        <taxon>Agaricomycotina</taxon>
        <taxon>Agaricomycetes</taxon>
        <taxon>Polyporales</taxon>
        <taxon>Grifolaceae</taxon>
        <taxon>Grifola</taxon>
    </lineage>
</organism>
<dbReference type="STRING" id="5627.A0A1C7LT54"/>
<feature type="region of interest" description="Disordered" evidence="1">
    <location>
        <begin position="458"/>
        <end position="492"/>
    </location>
</feature>
<sequence>MQDIDTVAEESDDDGDDEEDEDVARGSRAWEMMSELTDLEVVPPKKVAKTGLREENEEPVEPEILEICKNKSTAKSTTAPAVKTTKAAAKKKSSSKPPEATSVAAVSGLIDNWNLPAGSVSETQPDQPGQESTVPNSTNSGRTTSSSFSVASAIVPISTSTPAKSTGKKNQTPARKNKTPVKVSEGGGFSSEDEEVERAAAVNSPIKNGKRVTSSSIVNFNDESTNENIDISMIKEETQEEVLPRSAPNSRSGKKTPVPVGARDNGVWSRVFLGTLKRYAGTRMQPWTLGSDAEVAEVISKIFDAVYGGTTVIKPKSMLIYVPHANQALCEWRSRTGNDAIDLVHELFLSSAKYRDDFAARAKYSKKMLEDMRFLYELAPFKEENKRMFRGLFRSQFVTGALFHHFNTTRHAVSVPDLFNKDDRPVGVIALAAVAVERAFHLFEKRQITVNRDGSLRVGKADDRKGKQKADNRKGGQKSQVEHQFSIDKHSAKTRQYAQSASTLTADAINKLIDKVQQPVVVSSSEDEDECRAILVDYTTDT</sequence>
<gene>
    <name evidence="2" type="ORF">A0H81_12282</name>
</gene>
<evidence type="ECO:0000256" key="1">
    <source>
        <dbReference type="SAM" id="MobiDB-lite"/>
    </source>
</evidence>
<proteinExistence type="predicted"/>
<feature type="compositionally biased region" description="Low complexity" evidence="1">
    <location>
        <begin position="135"/>
        <end position="158"/>
    </location>
</feature>
<keyword evidence="3" id="KW-1185">Reference proteome</keyword>
<feature type="region of interest" description="Disordered" evidence="1">
    <location>
        <begin position="237"/>
        <end position="260"/>
    </location>
</feature>
<feature type="compositionally biased region" description="Polar residues" evidence="1">
    <location>
        <begin position="159"/>
        <end position="174"/>
    </location>
</feature>